<evidence type="ECO:0000256" key="2">
    <source>
        <dbReference type="ARBA" id="ARBA00010606"/>
    </source>
</evidence>
<organism evidence="13 14">
    <name type="scientific">Helobdella robusta</name>
    <name type="common">Californian leech</name>
    <dbReference type="NCBI Taxonomy" id="6412"/>
    <lineage>
        <taxon>Eukaryota</taxon>
        <taxon>Metazoa</taxon>
        <taxon>Spiralia</taxon>
        <taxon>Lophotrochozoa</taxon>
        <taxon>Annelida</taxon>
        <taxon>Clitellata</taxon>
        <taxon>Hirudinea</taxon>
        <taxon>Rhynchobdellida</taxon>
        <taxon>Glossiphoniidae</taxon>
        <taxon>Helobdella</taxon>
    </lineage>
</organism>
<feature type="region of interest" description="Disordered" evidence="10">
    <location>
        <begin position="167"/>
        <end position="200"/>
    </location>
</feature>
<accession>T1EV19</accession>
<dbReference type="AlphaFoldDB" id="T1EV19"/>
<proteinExistence type="inferred from homology"/>
<protein>
    <recommendedName>
        <fullName evidence="3">Mediator of RNA polymerase II transcription subunit 30</fullName>
    </recommendedName>
    <alternativeName>
        <fullName evidence="9">Mediator complex subunit 30</fullName>
    </alternativeName>
</protein>
<evidence type="ECO:0000256" key="6">
    <source>
        <dbReference type="ARBA" id="ARBA00023163"/>
    </source>
</evidence>
<dbReference type="Pfam" id="PF14529">
    <property type="entry name" value="Exo_endo_phos_2"/>
    <property type="match status" value="1"/>
</dbReference>
<keyword evidence="4" id="KW-0805">Transcription regulation</keyword>
<dbReference type="KEGG" id="hro:HELRODRAFT_164180"/>
<evidence type="ECO:0000259" key="11">
    <source>
        <dbReference type="Pfam" id="PF14529"/>
    </source>
</evidence>
<dbReference type="GO" id="GO:0003712">
    <property type="term" value="F:transcription coregulator activity"/>
    <property type="evidence" value="ECO:0000318"/>
    <property type="project" value="GO_Central"/>
</dbReference>
<dbReference type="Proteomes" id="UP000015101">
    <property type="component" value="Unassembled WGS sequence"/>
</dbReference>
<evidence type="ECO:0000313" key="13">
    <source>
        <dbReference type="EnsemblMetazoa" id="HelroP164180"/>
    </source>
</evidence>
<dbReference type="PANTHER" id="PTHR31705:SF4">
    <property type="entry name" value="MEDIATOR OF RNA POLYMERASE II TRANSCRIPTION SUBUNIT 30"/>
    <property type="match status" value="1"/>
</dbReference>
<evidence type="ECO:0000256" key="3">
    <source>
        <dbReference type="ARBA" id="ARBA00019664"/>
    </source>
</evidence>
<evidence type="ECO:0000256" key="5">
    <source>
        <dbReference type="ARBA" id="ARBA00023159"/>
    </source>
</evidence>
<comment type="subcellular location">
    <subcellularLocation>
        <location evidence="1">Nucleus</location>
    </subcellularLocation>
</comment>
<gene>
    <name evidence="13" type="primary">20200419</name>
    <name evidence="12" type="ORF">HELRODRAFT_164180</name>
</gene>
<dbReference type="HOGENOM" id="CLU_797601_0_0_1"/>
<keyword evidence="7" id="KW-0539">Nucleus</keyword>
<evidence type="ECO:0000256" key="1">
    <source>
        <dbReference type="ARBA" id="ARBA00004123"/>
    </source>
</evidence>
<keyword evidence="5" id="KW-0010">Activator</keyword>
<dbReference type="GO" id="GO:0016592">
    <property type="term" value="C:mediator complex"/>
    <property type="evidence" value="ECO:0000318"/>
    <property type="project" value="GO_Central"/>
</dbReference>
<dbReference type="PANTHER" id="PTHR31705">
    <property type="entry name" value="MEDIATOR OF RNA POLYMERASE II TRANSCRIPTION SUBUNIT 30"/>
    <property type="match status" value="1"/>
</dbReference>
<feature type="domain" description="Endonuclease/exonuclease/phosphatase" evidence="11">
    <location>
        <begin position="60"/>
        <end position="160"/>
    </location>
</feature>
<name>T1EV19_HELRO</name>
<reference evidence="14" key="1">
    <citation type="submission" date="2012-12" db="EMBL/GenBank/DDBJ databases">
        <authorList>
            <person name="Hellsten U."/>
            <person name="Grimwood J."/>
            <person name="Chapman J.A."/>
            <person name="Shapiro H."/>
            <person name="Aerts A."/>
            <person name="Otillar R.P."/>
            <person name="Terry A.Y."/>
            <person name="Boore J.L."/>
            <person name="Simakov O."/>
            <person name="Marletaz F."/>
            <person name="Cho S.-J."/>
            <person name="Edsinger-Gonzales E."/>
            <person name="Havlak P."/>
            <person name="Kuo D.-H."/>
            <person name="Larsson T."/>
            <person name="Lv J."/>
            <person name="Arendt D."/>
            <person name="Savage R."/>
            <person name="Osoegawa K."/>
            <person name="de Jong P."/>
            <person name="Lindberg D.R."/>
            <person name="Seaver E.C."/>
            <person name="Weisblat D.A."/>
            <person name="Putnam N.H."/>
            <person name="Grigoriev I.V."/>
            <person name="Rokhsar D.S."/>
        </authorList>
    </citation>
    <scope>NUCLEOTIDE SEQUENCE</scope>
</reference>
<dbReference type="GeneID" id="20200419"/>
<evidence type="ECO:0000313" key="12">
    <source>
        <dbReference type="EMBL" id="ESN94351.1"/>
    </source>
</evidence>
<dbReference type="CTD" id="20200419"/>
<sequence length="348" mass="40269">MSLIVKFENQFHETGVTDVFTEPVDIIPWKFFLLHLFSVQLDSIFDEYLCARINVRDLNLMVIYRSPNSSNDNNDNLIGVLNEFGDLSGRHLVLGYFNFPDIDWKLRVCAGSDYKIENRFLQLIDDRFWLQHVNKPTRYGTNSCPHVLDLIITSEDCVSDLQYSSPLGRKPKKMMSNSQSITNMSQAASSAPPGQTPNQSSSIAINFESPSKKLTPVAMCKYGQELVQEIMHKSYDIFGQLKSIQLVPNERKSRLEDSLHKIEIAFQRLHYVYDSVCNMTKYLEHKPIESYLPMKDKCQDFTTQNIRSDEESKLTEQIQAKNIELKELIDLMRTILWDIDTMMALRKT</sequence>
<dbReference type="OrthoDB" id="10067025at2759"/>
<evidence type="ECO:0000256" key="10">
    <source>
        <dbReference type="SAM" id="MobiDB-lite"/>
    </source>
</evidence>
<dbReference type="GO" id="GO:0003824">
    <property type="term" value="F:catalytic activity"/>
    <property type="evidence" value="ECO:0007669"/>
    <property type="project" value="InterPro"/>
</dbReference>
<evidence type="ECO:0000313" key="14">
    <source>
        <dbReference type="Proteomes" id="UP000015101"/>
    </source>
</evidence>
<evidence type="ECO:0000256" key="7">
    <source>
        <dbReference type="ARBA" id="ARBA00023242"/>
    </source>
</evidence>
<keyword evidence="6" id="KW-0804">Transcription</keyword>
<dbReference type="Pfam" id="PF11315">
    <property type="entry name" value="Med30"/>
    <property type="match status" value="1"/>
</dbReference>
<reference evidence="13" key="3">
    <citation type="submission" date="2015-06" db="UniProtKB">
        <authorList>
            <consortium name="EnsemblMetazoa"/>
        </authorList>
    </citation>
    <scope>IDENTIFICATION</scope>
</reference>
<dbReference type="eggNOG" id="ENOG502QV3C">
    <property type="taxonomic scope" value="Eukaryota"/>
</dbReference>
<dbReference type="InterPro" id="IPR021019">
    <property type="entry name" value="Mediator_Med30_met"/>
</dbReference>
<evidence type="ECO:0000256" key="8">
    <source>
        <dbReference type="ARBA" id="ARBA00025687"/>
    </source>
</evidence>
<reference evidence="12 14" key="2">
    <citation type="journal article" date="2013" name="Nature">
        <title>Insights into bilaterian evolution from three spiralian genomes.</title>
        <authorList>
            <person name="Simakov O."/>
            <person name="Marletaz F."/>
            <person name="Cho S.J."/>
            <person name="Edsinger-Gonzales E."/>
            <person name="Havlak P."/>
            <person name="Hellsten U."/>
            <person name="Kuo D.H."/>
            <person name="Larsson T."/>
            <person name="Lv J."/>
            <person name="Arendt D."/>
            <person name="Savage R."/>
            <person name="Osoegawa K."/>
            <person name="de Jong P."/>
            <person name="Grimwood J."/>
            <person name="Chapman J.A."/>
            <person name="Shapiro H."/>
            <person name="Aerts A."/>
            <person name="Otillar R.P."/>
            <person name="Terry A.Y."/>
            <person name="Boore J.L."/>
            <person name="Grigoriev I.V."/>
            <person name="Lindberg D.R."/>
            <person name="Seaver E.C."/>
            <person name="Weisblat D.A."/>
            <person name="Putnam N.H."/>
            <person name="Rokhsar D.S."/>
        </authorList>
    </citation>
    <scope>NUCLEOTIDE SEQUENCE</scope>
</reference>
<dbReference type="InterPro" id="IPR036691">
    <property type="entry name" value="Endo/exonu/phosph_ase_sf"/>
</dbReference>
<dbReference type="RefSeq" id="XP_009027434.1">
    <property type="nucleotide sequence ID" value="XM_009029186.1"/>
</dbReference>
<evidence type="ECO:0000256" key="4">
    <source>
        <dbReference type="ARBA" id="ARBA00023015"/>
    </source>
</evidence>
<dbReference type="Gene3D" id="3.60.10.10">
    <property type="entry name" value="Endonuclease/exonuclease/phosphatase"/>
    <property type="match status" value="1"/>
</dbReference>
<comment type="similarity">
    <text evidence="2">Belongs to the Mediator complex subunit 30 family.</text>
</comment>
<dbReference type="EMBL" id="AMQM01001570">
    <property type="status" value="NOT_ANNOTATED_CDS"/>
    <property type="molecule type" value="Genomic_DNA"/>
</dbReference>
<comment type="function">
    <text evidence="8">Component of the Mediator complex, a coactivator involved in the regulated transcription of nearly all RNA polymerase II-dependent genes. Mediator functions as a bridge to convey information from gene-specific regulatory proteins to the basal RNA polymerase II transcription machinery. Mediator is recruited to promoters by direct interactions with regulatory proteins and serves as a scaffold for the assembly of a functional preinitiation complex with RNA polymerase II and the general transcription factors.</text>
</comment>
<dbReference type="SUPFAM" id="SSF56219">
    <property type="entry name" value="DNase I-like"/>
    <property type="match status" value="1"/>
</dbReference>
<evidence type="ECO:0000256" key="9">
    <source>
        <dbReference type="ARBA" id="ARBA00031981"/>
    </source>
</evidence>
<dbReference type="InParanoid" id="T1EV19"/>
<dbReference type="EMBL" id="KB097571">
    <property type="protein sequence ID" value="ESN94351.1"/>
    <property type="molecule type" value="Genomic_DNA"/>
</dbReference>
<feature type="compositionally biased region" description="Polar residues" evidence="10">
    <location>
        <begin position="175"/>
        <end position="200"/>
    </location>
</feature>
<dbReference type="EnsemblMetazoa" id="HelroT164180">
    <property type="protein sequence ID" value="HelroP164180"/>
    <property type="gene ID" value="HelroG164180"/>
</dbReference>
<dbReference type="GO" id="GO:0045893">
    <property type="term" value="P:positive regulation of DNA-templated transcription"/>
    <property type="evidence" value="ECO:0000318"/>
    <property type="project" value="GO_Central"/>
</dbReference>
<dbReference type="EMBL" id="AMQM01001569">
    <property type="status" value="NOT_ANNOTATED_CDS"/>
    <property type="molecule type" value="Genomic_DNA"/>
</dbReference>
<dbReference type="STRING" id="6412.T1EV19"/>
<keyword evidence="14" id="KW-1185">Reference proteome</keyword>
<dbReference type="InterPro" id="IPR005135">
    <property type="entry name" value="Endo/exonuclease/phosphatase"/>
</dbReference>